<feature type="domain" description="UspA" evidence="2">
    <location>
        <begin position="157"/>
        <end position="280"/>
    </location>
</feature>
<feature type="domain" description="UspA" evidence="2">
    <location>
        <begin position="1"/>
        <end position="149"/>
    </location>
</feature>
<evidence type="ECO:0000313" key="3">
    <source>
        <dbReference type="EMBL" id="NGP76548.1"/>
    </source>
</evidence>
<dbReference type="EMBL" id="JAALLT010000002">
    <property type="protein sequence ID" value="NGP76548.1"/>
    <property type="molecule type" value="Genomic_DNA"/>
</dbReference>
<comment type="similarity">
    <text evidence="1">Belongs to the universal stress protein A family.</text>
</comment>
<accession>A0A6M1SWL8</accession>
<name>A0A6M1SWL8_9BACT</name>
<dbReference type="CDD" id="cd00293">
    <property type="entry name" value="USP-like"/>
    <property type="match status" value="2"/>
</dbReference>
<proteinExistence type="inferred from homology"/>
<reference evidence="3 4" key="1">
    <citation type="submission" date="2020-02" db="EMBL/GenBank/DDBJ databases">
        <title>Balneolaceae bacterium YR4-1, complete genome.</title>
        <authorList>
            <person name="Li Y."/>
            <person name="Wu S."/>
        </authorList>
    </citation>
    <scope>NUCLEOTIDE SEQUENCE [LARGE SCALE GENOMIC DNA]</scope>
    <source>
        <strain evidence="3 4">YR4-1</strain>
    </source>
</reference>
<protein>
    <submittedName>
        <fullName evidence="3">Universal stress protein</fullName>
    </submittedName>
</protein>
<evidence type="ECO:0000259" key="2">
    <source>
        <dbReference type="Pfam" id="PF00582"/>
    </source>
</evidence>
<dbReference type="Gene3D" id="3.40.50.12370">
    <property type="match status" value="1"/>
</dbReference>
<sequence length="284" mass="31693">MISRILVALDLDIDTPLAMKYALKLAKKFEASVSGLAVVDTADIAVQVGGGAIGTIYYADEMRKYMTEDSTREAAELLKKFEKLANNAGVKHNQLMEEGVPYERIIEDLKYHDLLVIGRESHFFYNRPAKETDTLADIVKKSTAPTLVVNKSYRDVNRVLIAHDGSTASARALQWFIQLQPFGKDLEMEVVHVCDLDDETTVDKSRMLLHLVNDYLKAHGYKNIQEKLLERGDTGEKIISHVKESGADLVIMGAHSMSAIRRLTFGSTTHELVTNSPVPLFLSN</sequence>
<organism evidence="3 4">
    <name type="scientific">Halalkalibaculum roseum</name>
    <dbReference type="NCBI Taxonomy" id="2709311"/>
    <lineage>
        <taxon>Bacteria</taxon>
        <taxon>Pseudomonadati</taxon>
        <taxon>Balneolota</taxon>
        <taxon>Balneolia</taxon>
        <taxon>Balneolales</taxon>
        <taxon>Balneolaceae</taxon>
        <taxon>Halalkalibaculum</taxon>
    </lineage>
</organism>
<dbReference type="RefSeq" id="WP_165140985.1">
    <property type="nucleotide sequence ID" value="NZ_JAALLT010000002.1"/>
</dbReference>
<gene>
    <name evidence="3" type="ORF">G3570_07885</name>
</gene>
<dbReference type="InterPro" id="IPR006016">
    <property type="entry name" value="UspA"/>
</dbReference>
<evidence type="ECO:0000313" key="4">
    <source>
        <dbReference type="Proteomes" id="UP000473278"/>
    </source>
</evidence>
<keyword evidence="4" id="KW-1185">Reference proteome</keyword>
<comment type="caution">
    <text evidence="3">The sequence shown here is derived from an EMBL/GenBank/DDBJ whole genome shotgun (WGS) entry which is preliminary data.</text>
</comment>
<dbReference type="PANTHER" id="PTHR46268:SF6">
    <property type="entry name" value="UNIVERSAL STRESS PROTEIN UP12"/>
    <property type="match status" value="1"/>
</dbReference>
<dbReference type="Proteomes" id="UP000473278">
    <property type="component" value="Unassembled WGS sequence"/>
</dbReference>
<dbReference type="PRINTS" id="PR01438">
    <property type="entry name" value="UNVRSLSTRESS"/>
</dbReference>
<dbReference type="Pfam" id="PF00582">
    <property type="entry name" value="Usp"/>
    <property type="match status" value="2"/>
</dbReference>
<dbReference type="AlphaFoldDB" id="A0A6M1SWL8"/>
<evidence type="ECO:0000256" key="1">
    <source>
        <dbReference type="ARBA" id="ARBA00008791"/>
    </source>
</evidence>
<dbReference type="PANTHER" id="PTHR46268">
    <property type="entry name" value="STRESS RESPONSE PROTEIN NHAX"/>
    <property type="match status" value="1"/>
</dbReference>
<dbReference type="InterPro" id="IPR006015">
    <property type="entry name" value="Universal_stress_UspA"/>
</dbReference>
<dbReference type="SUPFAM" id="SSF52402">
    <property type="entry name" value="Adenine nucleotide alpha hydrolases-like"/>
    <property type="match status" value="2"/>
</dbReference>